<gene>
    <name evidence="3" type="ORF">TELCIR_12405</name>
</gene>
<feature type="domain" description="NAD-dependent epimerase/dehydratase" evidence="2">
    <location>
        <begin position="34"/>
        <end position="204"/>
    </location>
</feature>
<keyword evidence="4" id="KW-1185">Reference proteome</keyword>
<dbReference type="Proteomes" id="UP000230423">
    <property type="component" value="Unassembled WGS sequence"/>
</dbReference>
<dbReference type="InterPro" id="IPR001509">
    <property type="entry name" value="Epimerase_deHydtase"/>
</dbReference>
<sequence>MPVKVEQVPTTFLMIPLDPEPERLEERLPKMSYLVTGGLGSLGSALIAHLYENTSNRITVLDNLKGRTDILQIPQRIRESDRFTLVIGDIGNEQLVLHTLKDKSVDVVIDCTARDQSVIDRSPTCGARNAIQGLTHLLNAIKDYGQVRRFLLVSCQTVYGLSDGVESAPLTPVSWRGAALMSAEAMLHSYVVSYQLPLAVVRLSYGLINDSLERRLDSSDTANVNLITVEDAVRGVVAAVERAQNAEVWNIGGPRDYSVEQVKQFINGKSSAPSSQPSKFSTEKASKELDFYAKNDLVKALTALRNSSQPIHSSGSVAKILLYGSKGWIGRQFTQMLQEKNIAYVEAATRPGSDTDDAIREEIVRVAPSHVISMIGRTQGEG</sequence>
<name>A0A2G9U6K3_TELCI</name>
<evidence type="ECO:0000313" key="3">
    <source>
        <dbReference type="EMBL" id="PIO65899.1"/>
    </source>
</evidence>
<dbReference type="Gene3D" id="3.40.50.720">
    <property type="entry name" value="NAD(P)-binding Rossmann-like Domain"/>
    <property type="match status" value="1"/>
</dbReference>
<dbReference type="AlphaFoldDB" id="A0A2G9U6K3"/>
<protein>
    <submittedName>
        <fullName evidence="3">NAD dependent epimerase/dehydratase family protein</fullName>
    </submittedName>
</protein>
<proteinExistence type="inferred from homology"/>
<organism evidence="3 4">
    <name type="scientific">Teladorsagia circumcincta</name>
    <name type="common">Brown stomach worm</name>
    <name type="synonym">Ostertagia circumcincta</name>
    <dbReference type="NCBI Taxonomy" id="45464"/>
    <lineage>
        <taxon>Eukaryota</taxon>
        <taxon>Metazoa</taxon>
        <taxon>Ecdysozoa</taxon>
        <taxon>Nematoda</taxon>
        <taxon>Chromadorea</taxon>
        <taxon>Rhabditida</taxon>
        <taxon>Rhabditina</taxon>
        <taxon>Rhabditomorpha</taxon>
        <taxon>Strongyloidea</taxon>
        <taxon>Trichostrongylidae</taxon>
        <taxon>Teladorsagia</taxon>
    </lineage>
</organism>
<comment type="similarity">
    <text evidence="1">Belongs to the NAD(P)-dependent epimerase/dehydratase family.</text>
</comment>
<dbReference type="EMBL" id="KZ348638">
    <property type="protein sequence ID" value="PIO65899.1"/>
    <property type="molecule type" value="Genomic_DNA"/>
</dbReference>
<evidence type="ECO:0000256" key="1">
    <source>
        <dbReference type="ARBA" id="ARBA00007637"/>
    </source>
</evidence>
<dbReference type="PANTHER" id="PTHR43000">
    <property type="entry name" value="DTDP-D-GLUCOSE 4,6-DEHYDRATASE-RELATED"/>
    <property type="match status" value="1"/>
</dbReference>
<evidence type="ECO:0000313" key="4">
    <source>
        <dbReference type="Proteomes" id="UP000230423"/>
    </source>
</evidence>
<evidence type="ECO:0000259" key="2">
    <source>
        <dbReference type="Pfam" id="PF01370"/>
    </source>
</evidence>
<dbReference type="Pfam" id="PF01370">
    <property type="entry name" value="Epimerase"/>
    <property type="match status" value="1"/>
</dbReference>
<dbReference type="InterPro" id="IPR036291">
    <property type="entry name" value="NAD(P)-bd_dom_sf"/>
</dbReference>
<dbReference type="OrthoDB" id="16464at2759"/>
<reference evidence="3 4" key="1">
    <citation type="submission" date="2015-09" db="EMBL/GenBank/DDBJ databases">
        <title>Draft genome of the parasitic nematode Teladorsagia circumcincta isolate WARC Sus (inbred).</title>
        <authorList>
            <person name="Mitreva M."/>
        </authorList>
    </citation>
    <scope>NUCLEOTIDE SEQUENCE [LARGE SCALE GENOMIC DNA]</scope>
    <source>
        <strain evidence="3 4">S</strain>
    </source>
</reference>
<accession>A0A2G9U6K3</accession>
<dbReference type="SUPFAM" id="SSF51735">
    <property type="entry name" value="NAD(P)-binding Rossmann-fold domains"/>
    <property type="match status" value="1"/>
</dbReference>